<dbReference type="PROSITE" id="PS51078">
    <property type="entry name" value="ICLR_ED"/>
    <property type="match status" value="1"/>
</dbReference>
<feature type="region of interest" description="Disordered" evidence="4">
    <location>
        <begin position="1"/>
        <end position="27"/>
    </location>
</feature>
<dbReference type="Pfam" id="PF01614">
    <property type="entry name" value="IclR_C"/>
    <property type="match status" value="1"/>
</dbReference>
<dbReference type="InterPro" id="IPR036388">
    <property type="entry name" value="WH-like_DNA-bd_sf"/>
</dbReference>
<dbReference type="InterPro" id="IPR005471">
    <property type="entry name" value="Tscrpt_reg_IclR_N"/>
</dbReference>
<dbReference type="KEGG" id="mlz:F6J85_15065"/>
<dbReference type="Proteomes" id="UP000325516">
    <property type="component" value="Chromosome"/>
</dbReference>
<dbReference type="GO" id="GO:0003677">
    <property type="term" value="F:DNA binding"/>
    <property type="evidence" value="ECO:0007669"/>
    <property type="project" value="UniProtKB-KW"/>
</dbReference>
<organism evidence="7 8">
    <name type="scientific">Microbacterium lushaniae</name>
    <dbReference type="NCBI Taxonomy" id="2614639"/>
    <lineage>
        <taxon>Bacteria</taxon>
        <taxon>Bacillati</taxon>
        <taxon>Actinomycetota</taxon>
        <taxon>Actinomycetes</taxon>
        <taxon>Micrococcales</taxon>
        <taxon>Microbacteriaceae</taxon>
        <taxon>Microbacterium</taxon>
    </lineage>
</organism>
<keyword evidence="3" id="KW-0804">Transcription</keyword>
<protein>
    <submittedName>
        <fullName evidence="7">IclR family transcriptional regulator</fullName>
    </submittedName>
</protein>
<dbReference type="Gene3D" id="1.10.10.10">
    <property type="entry name" value="Winged helix-like DNA-binding domain superfamily/Winged helix DNA-binding domain"/>
    <property type="match status" value="1"/>
</dbReference>
<dbReference type="SMART" id="SM00346">
    <property type="entry name" value="HTH_ICLR"/>
    <property type="match status" value="1"/>
</dbReference>
<dbReference type="Pfam" id="PF09339">
    <property type="entry name" value="HTH_IclR"/>
    <property type="match status" value="1"/>
</dbReference>
<sequence length="262" mass="28442">MRIANRGAQRGKNMAAPDETATRPRSHTVGVLSKAVDVLEALVFGEAQTLREIAEASGIEKAAVYRILNTLEERGLAIRDAHKRYVPGPQLLAMSSALMKGQDVVSDLLPVMNDLRDEFQETVNLGVLVGDHIQYLAIVESHLSLRMTAEVGSLHSARSTALGKAILASLDDEQLRFTLAADMPDGDEARTLHDDLQHTRDRGYAIDFEENERGAICVAAIVGGAGHGRQHALSVSGPITRMTPPVIERLGARLRELSARSR</sequence>
<dbReference type="InterPro" id="IPR029016">
    <property type="entry name" value="GAF-like_dom_sf"/>
</dbReference>
<evidence type="ECO:0000313" key="7">
    <source>
        <dbReference type="EMBL" id="QEW04280.1"/>
    </source>
</evidence>
<feature type="domain" description="IclR-ED" evidence="6">
    <location>
        <begin position="90"/>
        <end position="262"/>
    </location>
</feature>
<evidence type="ECO:0000256" key="4">
    <source>
        <dbReference type="SAM" id="MobiDB-lite"/>
    </source>
</evidence>
<reference evidence="8" key="1">
    <citation type="submission" date="2019-09" db="EMBL/GenBank/DDBJ databases">
        <title>Mumia zhuanghuii sp. nov. isolated from the intestinal contents of plateau pika (Ochotona curzoniae) in the Qinghai-Tibet plateau of China.</title>
        <authorList>
            <person name="Tian Z."/>
        </authorList>
    </citation>
    <scope>NUCLEOTIDE SEQUENCE [LARGE SCALE GENOMIC DNA]</scope>
    <source>
        <strain evidence="8">L-031</strain>
    </source>
</reference>
<dbReference type="InterPro" id="IPR014757">
    <property type="entry name" value="Tscrpt_reg_IclR_C"/>
</dbReference>
<keyword evidence="8" id="KW-1185">Reference proteome</keyword>
<evidence type="ECO:0000256" key="2">
    <source>
        <dbReference type="ARBA" id="ARBA00023125"/>
    </source>
</evidence>
<name>A0A5J6L7A3_9MICO</name>
<evidence type="ECO:0000256" key="3">
    <source>
        <dbReference type="ARBA" id="ARBA00023163"/>
    </source>
</evidence>
<dbReference type="SUPFAM" id="SSF55781">
    <property type="entry name" value="GAF domain-like"/>
    <property type="match status" value="1"/>
</dbReference>
<dbReference type="InterPro" id="IPR050707">
    <property type="entry name" value="HTH_MetabolicPath_Reg"/>
</dbReference>
<evidence type="ECO:0000313" key="8">
    <source>
        <dbReference type="Proteomes" id="UP000325516"/>
    </source>
</evidence>
<evidence type="ECO:0000259" key="6">
    <source>
        <dbReference type="PROSITE" id="PS51078"/>
    </source>
</evidence>
<dbReference type="AlphaFoldDB" id="A0A5J6L7A3"/>
<accession>A0A5J6L7A3</accession>
<keyword evidence="1" id="KW-0805">Transcription regulation</keyword>
<dbReference type="InterPro" id="IPR036390">
    <property type="entry name" value="WH_DNA-bd_sf"/>
</dbReference>
<proteinExistence type="predicted"/>
<evidence type="ECO:0000256" key="1">
    <source>
        <dbReference type="ARBA" id="ARBA00023015"/>
    </source>
</evidence>
<gene>
    <name evidence="7" type="ORF">F6J85_15065</name>
</gene>
<dbReference type="PANTHER" id="PTHR30136">
    <property type="entry name" value="HELIX-TURN-HELIX TRANSCRIPTIONAL REGULATOR, ICLR FAMILY"/>
    <property type="match status" value="1"/>
</dbReference>
<dbReference type="GO" id="GO:0003700">
    <property type="term" value="F:DNA-binding transcription factor activity"/>
    <property type="evidence" value="ECO:0007669"/>
    <property type="project" value="TreeGrafter"/>
</dbReference>
<dbReference type="PANTHER" id="PTHR30136:SF24">
    <property type="entry name" value="HTH-TYPE TRANSCRIPTIONAL REPRESSOR ALLR"/>
    <property type="match status" value="1"/>
</dbReference>
<dbReference type="SUPFAM" id="SSF46785">
    <property type="entry name" value="Winged helix' DNA-binding domain"/>
    <property type="match status" value="1"/>
</dbReference>
<dbReference type="EMBL" id="CP044232">
    <property type="protein sequence ID" value="QEW04280.1"/>
    <property type="molecule type" value="Genomic_DNA"/>
</dbReference>
<dbReference type="Gene3D" id="3.30.450.40">
    <property type="match status" value="1"/>
</dbReference>
<dbReference type="PROSITE" id="PS51077">
    <property type="entry name" value="HTH_ICLR"/>
    <property type="match status" value="1"/>
</dbReference>
<evidence type="ECO:0000259" key="5">
    <source>
        <dbReference type="PROSITE" id="PS51077"/>
    </source>
</evidence>
<keyword evidence="2" id="KW-0238">DNA-binding</keyword>
<dbReference type="GO" id="GO:0045892">
    <property type="term" value="P:negative regulation of DNA-templated transcription"/>
    <property type="evidence" value="ECO:0007669"/>
    <property type="project" value="TreeGrafter"/>
</dbReference>
<feature type="domain" description="HTH iclR-type" evidence="5">
    <location>
        <begin position="29"/>
        <end position="89"/>
    </location>
</feature>